<dbReference type="EMBL" id="LAZR01029407">
    <property type="protein sequence ID" value="KKL59669.1"/>
    <property type="molecule type" value="Genomic_DNA"/>
</dbReference>
<proteinExistence type="predicted"/>
<dbReference type="AlphaFoldDB" id="A0A0F9DDC7"/>
<gene>
    <name evidence="1" type="ORF">LCGC14_2213040</name>
</gene>
<name>A0A0F9DDC7_9ZZZZ</name>
<sequence>MSWKDKTCEYCKFRIDEECRKNPPFTTNNRWNPDYSHYPLVVFTVDYINHKPEKEYEEACSCYEEEKWKKN</sequence>
<evidence type="ECO:0000313" key="1">
    <source>
        <dbReference type="EMBL" id="KKL59669.1"/>
    </source>
</evidence>
<organism evidence="1">
    <name type="scientific">marine sediment metagenome</name>
    <dbReference type="NCBI Taxonomy" id="412755"/>
    <lineage>
        <taxon>unclassified sequences</taxon>
        <taxon>metagenomes</taxon>
        <taxon>ecological metagenomes</taxon>
    </lineage>
</organism>
<comment type="caution">
    <text evidence="1">The sequence shown here is derived from an EMBL/GenBank/DDBJ whole genome shotgun (WGS) entry which is preliminary data.</text>
</comment>
<accession>A0A0F9DDC7</accession>
<protein>
    <submittedName>
        <fullName evidence="1">Uncharacterized protein</fullName>
    </submittedName>
</protein>
<reference evidence="1" key="1">
    <citation type="journal article" date="2015" name="Nature">
        <title>Complex archaea that bridge the gap between prokaryotes and eukaryotes.</title>
        <authorList>
            <person name="Spang A."/>
            <person name="Saw J.H."/>
            <person name="Jorgensen S.L."/>
            <person name="Zaremba-Niedzwiedzka K."/>
            <person name="Martijn J."/>
            <person name="Lind A.E."/>
            <person name="van Eijk R."/>
            <person name="Schleper C."/>
            <person name="Guy L."/>
            <person name="Ettema T.J."/>
        </authorList>
    </citation>
    <scope>NUCLEOTIDE SEQUENCE</scope>
</reference>